<keyword evidence="2" id="KW-1185">Reference proteome</keyword>
<reference evidence="1 2" key="1">
    <citation type="submission" date="2020-01" db="EMBL/GenBank/DDBJ databases">
        <title>Paenibacillus soybeanensis sp. nov. isolated from the nodules of soybean (Glycine max(L.) Merr).</title>
        <authorList>
            <person name="Wang H."/>
        </authorList>
    </citation>
    <scope>NUCLEOTIDE SEQUENCE [LARGE SCALE GENOMIC DNA]</scope>
    <source>
        <strain evidence="1 2">T1</strain>
    </source>
</reference>
<gene>
    <name evidence="1" type="ORF">GT019_11090</name>
</gene>
<name>A0ABW9XP57_9BACL</name>
<dbReference type="EMBL" id="JAAAMV010000006">
    <property type="protein sequence ID" value="NBD24415.1"/>
    <property type="molecule type" value="Genomic_DNA"/>
</dbReference>
<accession>A0ABW9XP57</accession>
<sequence length="107" mass="11828">MDVSAPLFEAALTDIEPAGGFCIIHTINLYGRFIYLFDYTSVIRDCFILLLDNNCCANKKGGNRLCICIDFFARWFWAVSQVVLGIAAGLAVAPVTVPELAESFAEW</sequence>
<dbReference type="Proteomes" id="UP000665561">
    <property type="component" value="Unassembled WGS sequence"/>
</dbReference>
<proteinExistence type="predicted"/>
<evidence type="ECO:0000313" key="1">
    <source>
        <dbReference type="EMBL" id="NBD24415.1"/>
    </source>
</evidence>
<comment type="caution">
    <text evidence="1">The sequence shown here is derived from an EMBL/GenBank/DDBJ whole genome shotgun (WGS) entry which is preliminary data.</text>
</comment>
<protein>
    <submittedName>
        <fullName evidence="1">Uncharacterized protein</fullName>
    </submittedName>
</protein>
<evidence type="ECO:0000313" key="2">
    <source>
        <dbReference type="Proteomes" id="UP000665561"/>
    </source>
</evidence>
<dbReference type="RefSeq" id="WP_161743211.1">
    <property type="nucleotide sequence ID" value="NZ_JAAAMV010000006.1"/>
</dbReference>
<organism evidence="1 2">
    <name type="scientific">Paenibacillus glycinis</name>
    <dbReference type="NCBI Taxonomy" id="2697035"/>
    <lineage>
        <taxon>Bacteria</taxon>
        <taxon>Bacillati</taxon>
        <taxon>Bacillota</taxon>
        <taxon>Bacilli</taxon>
        <taxon>Bacillales</taxon>
        <taxon>Paenibacillaceae</taxon>
        <taxon>Paenibacillus</taxon>
    </lineage>
</organism>